<dbReference type="PANTHER" id="PTHR42684">
    <property type="entry name" value="ADENOSYLMETHIONINE-8-AMINO-7-OXONONANOATE AMINOTRANSFERASE"/>
    <property type="match status" value="1"/>
</dbReference>
<dbReference type="SUPFAM" id="SSF48592">
    <property type="entry name" value="GroEL equatorial domain-like"/>
    <property type="match status" value="1"/>
</dbReference>
<dbReference type="OrthoDB" id="1740234at2759"/>
<dbReference type="EMBL" id="SMOL01000695">
    <property type="protein sequence ID" value="KAB2602649.1"/>
    <property type="molecule type" value="Genomic_DNA"/>
</dbReference>
<gene>
    <name evidence="4" type="ORF">D8674_003654</name>
</gene>
<keyword evidence="3" id="KW-1133">Transmembrane helix</keyword>
<name>A0A5N5FHP4_9ROSA</name>
<reference evidence="4 5" key="1">
    <citation type="submission" date="2019-09" db="EMBL/GenBank/DDBJ databases">
        <authorList>
            <person name="Ou C."/>
        </authorList>
    </citation>
    <scope>NUCLEOTIDE SEQUENCE [LARGE SCALE GENOMIC DNA]</scope>
    <source>
        <strain evidence="4">S2</strain>
        <tissue evidence="4">Leaf</tissue>
    </source>
</reference>
<dbReference type="GO" id="GO:0009448">
    <property type="term" value="P:gamma-aminobutyric acid metabolic process"/>
    <property type="evidence" value="ECO:0007669"/>
    <property type="project" value="TreeGrafter"/>
</dbReference>
<evidence type="ECO:0000313" key="4">
    <source>
        <dbReference type="EMBL" id="KAB2602649.1"/>
    </source>
</evidence>
<dbReference type="Gene3D" id="1.10.560.10">
    <property type="entry name" value="GroEL-like equatorial domain"/>
    <property type="match status" value="1"/>
</dbReference>
<keyword evidence="1" id="KW-0032">Aminotransferase</keyword>
<keyword evidence="5" id="KW-1185">Reference proteome</keyword>
<comment type="caution">
    <text evidence="4">The sequence shown here is derived from an EMBL/GenBank/DDBJ whole genome shotgun (WGS) entry which is preliminary data.</text>
</comment>
<dbReference type="Proteomes" id="UP000327157">
    <property type="component" value="Chromosome 10"/>
</dbReference>
<proteinExistence type="predicted"/>
<protein>
    <submittedName>
        <fullName evidence="4">Gamma aminobutyrate transaminase 3</fullName>
    </submittedName>
</protein>
<reference evidence="4 5" key="3">
    <citation type="submission" date="2019-11" db="EMBL/GenBank/DDBJ databases">
        <title>A de novo genome assembly of a pear dwarfing rootstock.</title>
        <authorList>
            <person name="Wang F."/>
            <person name="Wang J."/>
            <person name="Li S."/>
            <person name="Zhang Y."/>
            <person name="Fang M."/>
            <person name="Ma L."/>
            <person name="Zhao Y."/>
            <person name="Jiang S."/>
        </authorList>
    </citation>
    <scope>NUCLEOTIDE SEQUENCE [LARGE SCALE GENOMIC DNA]</scope>
    <source>
        <strain evidence="4">S2</strain>
        <tissue evidence="4">Leaf</tissue>
    </source>
</reference>
<organism evidence="4 5">
    <name type="scientific">Pyrus ussuriensis x Pyrus communis</name>
    <dbReference type="NCBI Taxonomy" id="2448454"/>
    <lineage>
        <taxon>Eukaryota</taxon>
        <taxon>Viridiplantae</taxon>
        <taxon>Streptophyta</taxon>
        <taxon>Embryophyta</taxon>
        <taxon>Tracheophyta</taxon>
        <taxon>Spermatophyta</taxon>
        <taxon>Magnoliopsida</taxon>
        <taxon>eudicotyledons</taxon>
        <taxon>Gunneridae</taxon>
        <taxon>Pentapetalae</taxon>
        <taxon>rosids</taxon>
        <taxon>fabids</taxon>
        <taxon>Rosales</taxon>
        <taxon>Rosaceae</taxon>
        <taxon>Amygdaloideae</taxon>
        <taxon>Maleae</taxon>
        <taxon>Pyrus</taxon>
    </lineage>
</organism>
<dbReference type="GO" id="GO:0004015">
    <property type="term" value="F:adenosylmethionine-8-amino-7-oxononanoate transaminase activity"/>
    <property type="evidence" value="ECO:0007669"/>
    <property type="project" value="TreeGrafter"/>
</dbReference>
<dbReference type="SUPFAM" id="SSF53383">
    <property type="entry name" value="PLP-dependent transferases"/>
    <property type="match status" value="1"/>
</dbReference>
<dbReference type="InterPro" id="IPR015424">
    <property type="entry name" value="PyrdxlP-dep_Trfase"/>
</dbReference>
<evidence type="ECO:0000313" key="5">
    <source>
        <dbReference type="Proteomes" id="UP000327157"/>
    </source>
</evidence>
<dbReference type="GO" id="GO:0009102">
    <property type="term" value="P:biotin biosynthetic process"/>
    <property type="evidence" value="ECO:0007669"/>
    <property type="project" value="TreeGrafter"/>
</dbReference>
<dbReference type="InterPro" id="IPR027413">
    <property type="entry name" value="GROEL-like_equatorial_sf"/>
</dbReference>
<keyword evidence="3" id="KW-0812">Transmembrane</keyword>
<dbReference type="PANTHER" id="PTHR42684:SF3">
    <property type="entry name" value="ADENOSYLMETHIONINE-8-AMINO-7-OXONONANOATE AMINOTRANSFERASE"/>
    <property type="match status" value="1"/>
</dbReference>
<sequence length="141" mass="15077">MGVSIFFGIISFGIGSLRGFLLGFYVFVISEHEEVRVGVDMVAELVGVTLGSKGRNVVLQNKYGPPRLSMTVKLSLNRPSICGKGSSSEYMPISILVSPEVSDVISSQSSKLGFFSHGITYSGHPVACAVAIETLKIYIIS</sequence>
<evidence type="ECO:0000256" key="2">
    <source>
        <dbReference type="ARBA" id="ARBA00022679"/>
    </source>
</evidence>
<dbReference type="AlphaFoldDB" id="A0A5N5FHP4"/>
<keyword evidence="2" id="KW-0808">Transferase</keyword>
<reference evidence="5" key="2">
    <citation type="submission" date="2019-10" db="EMBL/GenBank/DDBJ databases">
        <title>A de novo genome assembly of a pear dwarfing rootstock.</title>
        <authorList>
            <person name="Wang F."/>
            <person name="Wang J."/>
            <person name="Li S."/>
            <person name="Zhang Y."/>
            <person name="Fang M."/>
            <person name="Ma L."/>
            <person name="Zhao Y."/>
            <person name="Jiang S."/>
        </authorList>
    </citation>
    <scope>NUCLEOTIDE SEQUENCE [LARGE SCALE GENOMIC DNA]</scope>
</reference>
<dbReference type="Gene3D" id="3.40.640.10">
    <property type="entry name" value="Type I PLP-dependent aspartate aminotransferase-like (Major domain)"/>
    <property type="match status" value="1"/>
</dbReference>
<dbReference type="InterPro" id="IPR015421">
    <property type="entry name" value="PyrdxlP-dep_Trfase_major"/>
</dbReference>
<keyword evidence="3" id="KW-0472">Membrane</keyword>
<accession>A0A5N5FHP4</accession>
<evidence type="ECO:0000256" key="1">
    <source>
        <dbReference type="ARBA" id="ARBA00022576"/>
    </source>
</evidence>
<feature type="transmembrane region" description="Helical" evidence="3">
    <location>
        <begin position="6"/>
        <end position="28"/>
    </location>
</feature>
<evidence type="ECO:0000256" key="3">
    <source>
        <dbReference type="SAM" id="Phobius"/>
    </source>
</evidence>